<feature type="transmembrane region" description="Helical" evidence="7">
    <location>
        <begin position="271"/>
        <end position="290"/>
    </location>
</feature>
<proteinExistence type="inferred from homology"/>
<dbReference type="InterPro" id="IPR051447">
    <property type="entry name" value="Lipoprotein-release_system"/>
</dbReference>
<evidence type="ECO:0000313" key="11">
    <source>
        <dbReference type="Proteomes" id="UP000192796"/>
    </source>
</evidence>
<protein>
    <submittedName>
        <fullName evidence="10">Transporter</fullName>
    </submittedName>
</protein>
<evidence type="ECO:0000256" key="5">
    <source>
        <dbReference type="ARBA" id="ARBA00022989"/>
    </source>
</evidence>
<name>A0A1V9G7H3_9BACT</name>
<evidence type="ECO:0000259" key="8">
    <source>
        <dbReference type="Pfam" id="PF02687"/>
    </source>
</evidence>
<dbReference type="AlphaFoldDB" id="A0A1V9G7H3"/>
<dbReference type="Pfam" id="PF12704">
    <property type="entry name" value="MacB_PCD"/>
    <property type="match status" value="1"/>
</dbReference>
<evidence type="ECO:0000256" key="6">
    <source>
        <dbReference type="ARBA" id="ARBA00023136"/>
    </source>
</evidence>
<dbReference type="Proteomes" id="UP000192796">
    <property type="component" value="Unassembled WGS sequence"/>
</dbReference>
<dbReference type="STRING" id="1703345.A3860_13870"/>
<dbReference type="Pfam" id="PF02687">
    <property type="entry name" value="FtsX"/>
    <property type="match status" value="1"/>
</dbReference>
<evidence type="ECO:0000259" key="9">
    <source>
        <dbReference type="Pfam" id="PF12704"/>
    </source>
</evidence>
<dbReference type="InterPro" id="IPR025857">
    <property type="entry name" value="MacB_PCD"/>
</dbReference>
<keyword evidence="3" id="KW-1003">Cell membrane</keyword>
<gene>
    <name evidence="10" type="ORF">A3860_13870</name>
</gene>
<keyword evidence="6 7" id="KW-0472">Membrane</keyword>
<keyword evidence="11" id="KW-1185">Reference proteome</keyword>
<feature type="transmembrane region" description="Helical" evidence="7">
    <location>
        <begin position="371"/>
        <end position="389"/>
    </location>
</feature>
<dbReference type="PANTHER" id="PTHR30489:SF0">
    <property type="entry name" value="LIPOPROTEIN-RELEASING SYSTEM TRANSMEMBRANE PROTEIN LOLE"/>
    <property type="match status" value="1"/>
</dbReference>
<keyword evidence="4 7" id="KW-0812">Transmembrane</keyword>
<dbReference type="GO" id="GO:0044874">
    <property type="term" value="P:lipoprotein localization to outer membrane"/>
    <property type="evidence" value="ECO:0007669"/>
    <property type="project" value="TreeGrafter"/>
</dbReference>
<dbReference type="GO" id="GO:0098797">
    <property type="term" value="C:plasma membrane protein complex"/>
    <property type="evidence" value="ECO:0007669"/>
    <property type="project" value="TreeGrafter"/>
</dbReference>
<organism evidence="10 11">
    <name type="scientific">Niastella vici</name>
    <dbReference type="NCBI Taxonomy" id="1703345"/>
    <lineage>
        <taxon>Bacteria</taxon>
        <taxon>Pseudomonadati</taxon>
        <taxon>Bacteroidota</taxon>
        <taxon>Chitinophagia</taxon>
        <taxon>Chitinophagales</taxon>
        <taxon>Chitinophagaceae</taxon>
        <taxon>Niastella</taxon>
    </lineage>
</organism>
<keyword evidence="5 7" id="KW-1133">Transmembrane helix</keyword>
<dbReference type="EMBL" id="LVYD01000002">
    <property type="protein sequence ID" value="OQP66563.1"/>
    <property type="molecule type" value="Genomic_DNA"/>
</dbReference>
<accession>A0A1V9G7H3</accession>
<dbReference type="PANTHER" id="PTHR30489">
    <property type="entry name" value="LIPOPROTEIN-RELEASING SYSTEM TRANSMEMBRANE PROTEIN LOLE"/>
    <property type="match status" value="1"/>
</dbReference>
<dbReference type="RefSeq" id="WP_081145505.1">
    <property type="nucleotide sequence ID" value="NZ_LVYD01000002.1"/>
</dbReference>
<evidence type="ECO:0000256" key="2">
    <source>
        <dbReference type="ARBA" id="ARBA00005236"/>
    </source>
</evidence>
<comment type="similarity">
    <text evidence="2">Belongs to the ABC-4 integral membrane protein family. LolC/E subfamily.</text>
</comment>
<dbReference type="OrthoDB" id="9784014at2"/>
<dbReference type="InterPro" id="IPR003838">
    <property type="entry name" value="ABC3_permease_C"/>
</dbReference>
<evidence type="ECO:0000256" key="4">
    <source>
        <dbReference type="ARBA" id="ARBA00022692"/>
    </source>
</evidence>
<feature type="transmembrane region" description="Helical" evidence="7">
    <location>
        <begin position="310"/>
        <end position="339"/>
    </location>
</feature>
<reference evidence="10 11" key="1">
    <citation type="submission" date="2016-03" db="EMBL/GenBank/DDBJ databases">
        <title>Niastella vici sp. nov., isolated from farmland soil.</title>
        <authorList>
            <person name="Chen L."/>
            <person name="Wang D."/>
            <person name="Yang S."/>
            <person name="Wang G."/>
        </authorList>
    </citation>
    <scope>NUCLEOTIDE SEQUENCE [LARGE SCALE GENOMIC DNA]</scope>
    <source>
        <strain evidence="10 11">DJ57</strain>
    </source>
</reference>
<feature type="domain" description="ABC3 transporter permease C-terminal" evidence="8">
    <location>
        <begin position="272"/>
        <end position="399"/>
    </location>
</feature>
<evidence type="ECO:0000256" key="3">
    <source>
        <dbReference type="ARBA" id="ARBA00022475"/>
    </source>
</evidence>
<sequence length="405" mass="44850">MWIIKLAWKNLWRNRSRTLITVAAIFFAVILSTIAESLKQGVFENLVKNVVSFYTGYIQVHKSGYQDEQILDNSFEQNPTIEATIYRKSNISTVTPRLEAFGLASSEDLTKGCLITGISPEKENKITALKSRLVSGHYLDNDDRSVLLAEGLAERLKLGTGDTVILIGQGYHGATAAGKYPVKGILKFGSPQLNDKVLYMSLPATQEFFSAEGMVTSYILSIRTEKELNASAEAVKKAIGKNYEVMTWEELLPDIKQHIAADSNNMKVVQGVLYLLICFGIFSTMLMMMLERKFELGMLVAIGMKKSRLILLFIAESVLTVLTGCLTGILASVPLIFYLNKHPIRIGGDTAKAYERFGFEAIFPTSTDSSIFVYQALVVLLIGLGLSLYPIAKVMQLKPVTAMKK</sequence>
<comment type="subcellular location">
    <subcellularLocation>
        <location evidence="1">Cell membrane</location>
        <topology evidence="1">Multi-pass membrane protein</topology>
    </subcellularLocation>
</comment>
<evidence type="ECO:0000256" key="7">
    <source>
        <dbReference type="SAM" id="Phobius"/>
    </source>
</evidence>
<evidence type="ECO:0000256" key="1">
    <source>
        <dbReference type="ARBA" id="ARBA00004651"/>
    </source>
</evidence>
<feature type="domain" description="MacB-like periplasmic core" evidence="9">
    <location>
        <begin position="18"/>
        <end position="236"/>
    </location>
</feature>
<evidence type="ECO:0000313" key="10">
    <source>
        <dbReference type="EMBL" id="OQP66563.1"/>
    </source>
</evidence>
<comment type="caution">
    <text evidence="10">The sequence shown here is derived from an EMBL/GenBank/DDBJ whole genome shotgun (WGS) entry which is preliminary data.</text>
</comment>